<organism evidence="2 3">
    <name type="scientific">Sinimarinibacterium thermocellulolyticum</name>
    <dbReference type="NCBI Taxonomy" id="3170016"/>
    <lineage>
        <taxon>Bacteria</taxon>
        <taxon>Pseudomonadati</taxon>
        <taxon>Pseudomonadota</taxon>
        <taxon>Gammaproteobacteria</taxon>
        <taxon>Nevskiales</taxon>
        <taxon>Nevskiaceae</taxon>
        <taxon>Sinimarinibacterium</taxon>
    </lineage>
</organism>
<evidence type="ECO:0000259" key="1">
    <source>
        <dbReference type="Pfam" id="PF13529"/>
    </source>
</evidence>
<dbReference type="Pfam" id="PF13529">
    <property type="entry name" value="Peptidase_C39_2"/>
    <property type="match status" value="1"/>
</dbReference>
<dbReference type="InterPro" id="IPR011990">
    <property type="entry name" value="TPR-like_helical_dom_sf"/>
</dbReference>
<dbReference type="InterPro" id="IPR039564">
    <property type="entry name" value="Peptidase_C39-like"/>
</dbReference>
<dbReference type="Gene3D" id="3.90.70.10">
    <property type="entry name" value="Cysteine proteinases"/>
    <property type="match status" value="1"/>
</dbReference>
<dbReference type="EMBL" id="JBEPIJ010000008">
    <property type="protein sequence ID" value="MES0874047.1"/>
    <property type="molecule type" value="Genomic_DNA"/>
</dbReference>
<dbReference type="Proteomes" id="UP001465331">
    <property type="component" value="Unassembled WGS sequence"/>
</dbReference>
<comment type="caution">
    <text evidence="2">The sequence shown here is derived from an EMBL/GenBank/DDBJ whole genome shotgun (WGS) entry which is preliminary data.</text>
</comment>
<keyword evidence="3" id="KW-1185">Reference proteome</keyword>
<dbReference type="SUPFAM" id="SSF48452">
    <property type="entry name" value="TPR-like"/>
    <property type="match status" value="1"/>
</dbReference>
<dbReference type="NCBIfam" id="NF033920">
    <property type="entry name" value="C39_PA2778_fam"/>
    <property type="match status" value="1"/>
</dbReference>
<dbReference type="RefSeq" id="WP_352888996.1">
    <property type="nucleotide sequence ID" value="NZ_JBEPIJ010000008.1"/>
</dbReference>
<accession>A0ABV2A9X3</accession>
<sequence>MAPPPRRWRAPGLLMVALMIGACAGPETLRLRAESVPVELAAVPFHPQDEYHCGPAALATVLAADGVDVSPEALVPEIYVPARQGSLQAEIIAAVRRRARVPFVLAPHIDAALAELHAGRPVLVLQNLGTRGLPVWHYAVVVGFDPRQQRFVLRSGRERRLEMSARRFLQSWDRAGRWMLVVARPDAPPVSAEVQSWLRAVAAFESLGELKIAITAYRAATRRWPAVPMTWTALGNGLAQRGLWASAARAYERALTSGGDTPWLRNNHAWVLAQMGCRADALAEIDAALTAAVEPAQRDTLRDTRARIETLQPDAVCDR</sequence>
<dbReference type="Gene3D" id="1.25.40.10">
    <property type="entry name" value="Tetratricopeptide repeat domain"/>
    <property type="match status" value="1"/>
</dbReference>
<name>A0ABV2A9X3_9GAMM</name>
<feature type="domain" description="Peptidase C39-like" evidence="1">
    <location>
        <begin position="43"/>
        <end position="152"/>
    </location>
</feature>
<dbReference type="InterPro" id="IPR039563">
    <property type="entry name" value="Peptidase_C39_single_dom"/>
</dbReference>
<protein>
    <submittedName>
        <fullName evidence="2">PA2778 family cysteine peptidase</fullName>
    </submittedName>
</protein>
<evidence type="ECO:0000313" key="2">
    <source>
        <dbReference type="EMBL" id="MES0874047.1"/>
    </source>
</evidence>
<gene>
    <name evidence="2" type="ORF">ABSH63_08530</name>
</gene>
<dbReference type="PROSITE" id="PS51257">
    <property type="entry name" value="PROKAR_LIPOPROTEIN"/>
    <property type="match status" value="1"/>
</dbReference>
<dbReference type="CDD" id="cd02549">
    <property type="entry name" value="Peptidase_C39A"/>
    <property type="match status" value="1"/>
</dbReference>
<reference evidence="2 3" key="1">
    <citation type="submission" date="2024-06" db="EMBL/GenBank/DDBJ databases">
        <authorList>
            <person name="Li Z."/>
            <person name="Jiang Y."/>
        </authorList>
    </citation>
    <scope>NUCLEOTIDE SEQUENCE [LARGE SCALE GENOMIC DNA]</scope>
    <source>
        <strain evidence="2 3">HSW-8</strain>
    </source>
</reference>
<evidence type="ECO:0000313" key="3">
    <source>
        <dbReference type="Proteomes" id="UP001465331"/>
    </source>
</evidence>
<proteinExistence type="predicted"/>